<dbReference type="Gene3D" id="1.10.10.10">
    <property type="entry name" value="Winged helix-like DNA-binding domain superfamily/Winged helix DNA-binding domain"/>
    <property type="match status" value="1"/>
</dbReference>
<evidence type="ECO:0000313" key="5">
    <source>
        <dbReference type="EMBL" id="OUQ05446.1"/>
    </source>
</evidence>
<accession>A0A1Y4QJI2</accession>
<organism evidence="5 6">
    <name type="scientific">Thomasclavelia spiroformis</name>
    <dbReference type="NCBI Taxonomy" id="29348"/>
    <lineage>
        <taxon>Bacteria</taxon>
        <taxon>Bacillati</taxon>
        <taxon>Bacillota</taxon>
        <taxon>Erysipelotrichia</taxon>
        <taxon>Erysipelotrichales</taxon>
        <taxon>Coprobacillaceae</taxon>
        <taxon>Thomasclavelia</taxon>
    </lineage>
</organism>
<evidence type="ECO:0000256" key="4">
    <source>
        <dbReference type="ARBA" id="ARBA00023163"/>
    </source>
</evidence>
<dbReference type="EMBL" id="NFLB01000005">
    <property type="protein sequence ID" value="OUQ05446.1"/>
    <property type="molecule type" value="Genomic_DNA"/>
</dbReference>
<dbReference type="InterPro" id="IPR036390">
    <property type="entry name" value="WH_DNA-bd_sf"/>
</dbReference>
<comment type="caution">
    <text evidence="5">The sequence shown here is derived from an EMBL/GenBank/DDBJ whole genome shotgun (WGS) entry which is preliminary data.</text>
</comment>
<dbReference type="Pfam" id="PF03965">
    <property type="entry name" value="Penicillinase_R"/>
    <property type="match status" value="1"/>
</dbReference>
<dbReference type="InterPro" id="IPR036388">
    <property type="entry name" value="WH-like_DNA-bd_sf"/>
</dbReference>
<reference evidence="6" key="1">
    <citation type="submission" date="2017-04" db="EMBL/GenBank/DDBJ databases">
        <title>Function of individual gut microbiota members based on whole genome sequencing of pure cultures obtained from chicken caecum.</title>
        <authorList>
            <person name="Medvecky M."/>
            <person name="Cejkova D."/>
            <person name="Polansky O."/>
            <person name="Karasova D."/>
            <person name="Kubasova T."/>
            <person name="Cizek A."/>
            <person name="Rychlik I."/>
        </authorList>
    </citation>
    <scope>NUCLEOTIDE SEQUENCE [LARGE SCALE GENOMIC DNA]</scope>
    <source>
        <strain evidence="6">An149</strain>
    </source>
</reference>
<keyword evidence="3" id="KW-0238">DNA-binding</keyword>
<evidence type="ECO:0000256" key="1">
    <source>
        <dbReference type="ARBA" id="ARBA00011046"/>
    </source>
</evidence>
<keyword evidence="2" id="KW-0805">Transcription regulation</keyword>
<keyword evidence="4" id="KW-0804">Transcription</keyword>
<dbReference type="RefSeq" id="WP_087255850.1">
    <property type="nucleotide sequence ID" value="NZ_CAMMFM010000007.1"/>
</dbReference>
<proteinExistence type="inferred from homology"/>
<sequence length="122" mass="14077">MEVELLTKKEQEVMDVLWNSTEEMSTNDIKITAPELNNYTIQQVIKKLLKKGFIKVSGFGYTKNALTRKYIPTLSQADYLQKLVNEKGSLQFVTNYIKSNDDLDTLASLEKLIKEKLKEIED</sequence>
<dbReference type="SUPFAM" id="SSF46785">
    <property type="entry name" value="Winged helix' DNA-binding domain"/>
    <property type="match status" value="1"/>
</dbReference>
<dbReference type="GO" id="GO:0045892">
    <property type="term" value="P:negative regulation of DNA-templated transcription"/>
    <property type="evidence" value="ECO:0007669"/>
    <property type="project" value="InterPro"/>
</dbReference>
<comment type="similarity">
    <text evidence="1">Belongs to the BlaI transcriptional regulatory family.</text>
</comment>
<evidence type="ECO:0008006" key="7">
    <source>
        <dbReference type="Google" id="ProtNLM"/>
    </source>
</evidence>
<dbReference type="GO" id="GO:0003677">
    <property type="term" value="F:DNA binding"/>
    <property type="evidence" value="ECO:0007669"/>
    <property type="project" value="UniProtKB-KW"/>
</dbReference>
<name>A0A1Y4QJI2_9FIRM</name>
<dbReference type="Proteomes" id="UP000196258">
    <property type="component" value="Unassembled WGS sequence"/>
</dbReference>
<dbReference type="InterPro" id="IPR005650">
    <property type="entry name" value="BlaI_family"/>
</dbReference>
<dbReference type="AlphaFoldDB" id="A0A1Y4QJI2"/>
<evidence type="ECO:0000256" key="2">
    <source>
        <dbReference type="ARBA" id="ARBA00023015"/>
    </source>
</evidence>
<evidence type="ECO:0000313" key="6">
    <source>
        <dbReference type="Proteomes" id="UP000196258"/>
    </source>
</evidence>
<protein>
    <recommendedName>
        <fullName evidence="7">BlaI/MecI/CopY family transcriptional regulator</fullName>
    </recommendedName>
</protein>
<evidence type="ECO:0000256" key="3">
    <source>
        <dbReference type="ARBA" id="ARBA00023125"/>
    </source>
</evidence>
<gene>
    <name evidence="5" type="ORF">B5E91_05340</name>
</gene>